<dbReference type="InterPro" id="IPR021352">
    <property type="entry name" value="DUF2971"/>
</dbReference>
<comment type="caution">
    <text evidence="1">The sequence shown here is derived from an EMBL/GenBank/DDBJ whole genome shotgun (WGS) entry which is preliminary data.</text>
</comment>
<dbReference type="Pfam" id="PF11185">
    <property type="entry name" value="DUF2971"/>
    <property type="match status" value="1"/>
</dbReference>
<evidence type="ECO:0000313" key="1">
    <source>
        <dbReference type="EMBL" id="GAL28514.1"/>
    </source>
</evidence>
<sequence>MAHYYKFRQVDKYSLSALAGCQLWFDKLSNQNDPFEGRYKLTFNPTAEQQASINKHFAHSTPEQLDIIFKTTGLQNPASCSPVELCEYYVRALAQDAANNLQQCLICSMSSSNIDGATDVKDPIENTLMWGHYAGGLRGFCLVFDEEKLTQSIFENTQRQAYPTPVQYSDVPTDIEATSFVTITNNVFAPNTEADIVQMLLNVSATKSLDWKGENEVRFLSHSSEQLVSYEAQALVGVIIGDKMQKSDRNLLLTILDSKYPHIEIKTAKTKRESYGLMFV</sequence>
<proteinExistence type="predicted"/>
<name>A0ABQ0JIC6_9VIBR</name>
<protein>
    <recommendedName>
        <fullName evidence="3">DUF2971 domain-containing protein</fullName>
    </recommendedName>
</protein>
<evidence type="ECO:0008006" key="3">
    <source>
        <dbReference type="Google" id="ProtNLM"/>
    </source>
</evidence>
<dbReference type="EMBL" id="BBMS01000044">
    <property type="protein sequence ID" value="GAL28514.1"/>
    <property type="molecule type" value="Genomic_DNA"/>
</dbReference>
<keyword evidence="2" id="KW-1185">Reference proteome</keyword>
<reference evidence="2" key="2">
    <citation type="submission" date="2014-09" db="EMBL/GenBank/DDBJ databases">
        <authorList>
            <consortium name="NBRP consortium"/>
            <person name="Sawabe T."/>
            <person name="Meirelles P."/>
            <person name="Nakanishi M."/>
            <person name="Sayaka M."/>
            <person name="Hattori M."/>
            <person name="Ohkuma M."/>
        </authorList>
    </citation>
    <scope>NUCLEOTIDE SEQUENCE [LARGE SCALE GENOMIC DNA]</scope>
    <source>
        <strain evidence="2">JCM 19239</strain>
    </source>
</reference>
<evidence type="ECO:0000313" key="2">
    <source>
        <dbReference type="Proteomes" id="UP000029223"/>
    </source>
</evidence>
<dbReference type="Proteomes" id="UP000029223">
    <property type="component" value="Unassembled WGS sequence"/>
</dbReference>
<gene>
    <name evidence="1" type="ORF">JCM19239_1590</name>
</gene>
<accession>A0ABQ0JIC6</accession>
<reference evidence="2" key="1">
    <citation type="submission" date="2014-09" db="EMBL/GenBank/DDBJ databases">
        <title>Vibrio variabilis JCM 19239. (C206) whole genome shotgun sequence.</title>
        <authorList>
            <person name="Sawabe T."/>
            <person name="Meirelles P."/>
            <person name="Nakanishi M."/>
            <person name="Sayaka M."/>
            <person name="Hattori M."/>
            <person name="Ohkuma M."/>
        </authorList>
    </citation>
    <scope>NUCLEOTIDE SEQUENCE [LARGE SCALE GENOMIC DNA]</scope>
    <source>
        <strain evidence="2">JCM 19239</strain>
    </source>
</reference>
<organism evidence="1 2">
    <name type="scientific">Vibrio variabilis</name>
    <dbReference type="NCBI Taxonomy" id="990271"/>
    <lineage>
        <taxon>Bacteria</taxon>
        <taxon>Pseudomonadati</taxon>
        <taxon>Pseudomonadota</taxon>
        <taxon>Gammaproteobacteria</taxon>
        <taxon>Vibrionales</taxon>
        <taxon>Vibrionaceae</taxon>
        <taxon>Vibrio</taxon>
    </lineage>
</organism>